<organism evidence="14 17">
    <name type="scientific">Temnothorax curvispinosus</name>
    <dbReference type="NCBI Taxonomy" id="300111"/>
    <lineage>
        <taxon>Eukaryota</taxon>
        <taxon>Metazoa</taxon>
        <taxon>Ecdysozoa</taxon>
        <taxon>Arthropoda</taxon>
        <taxon>Hexapoda</taxon>
        <taxon>Insecta</taxon>
        <taxon>Pterygota</taxon>
        <taxon>Neoptera</taxon>
        <taxon>Endopterygota</taxon>
        <taxon>Hymenoptera</taxon>
        <taxon>Apocrita</taxon>
        <taxon>Aculeata</taxon>
        <taxon>Formicoidea</taxon>
        <taxon>Formicidae</taxon>
        <taxon>Myrmicinae</taxon>
        <taxon>Temnothorax</taxon>
    </lineage>
</organism>
<evidence type="ECO:0000256" key="9">
    <source>
        <dbReference type="ARBA" id="ARBA00023229"/>
    </source>
</evidence>
<evidence type="ECO:0000256" key="8">
    <source>
        <dbReference type="ARBA" id="ARBA00023136"/>
    </source>
</evidence>
<feature type="transmembrane region" description="Helical" evidence="13">
    <location>
        <begin position="304"/>
        <end position="325"/>
    </location>
</feature>
<proteinExistence type="inferred from homology"/>
<feature type="transmembrane region" description="Helical" evidence="13">
    <location>
        <begin position="208"/>
        <end position="226"/>
    </location>
</feature>
<dbReference type="CDD" id="cd13959">
    <property type="entry name" value="PT_UbiA_COQ2"/>
    <property type="match status" value="1"/>
</dbReference>
<evidence type="ECO:0000313" key="17">
    <source>
        <dbReference type="RefSeq" id="XP_024893615.1"/>
    </source>
</evidence>
<dbReference type="AlphaFoldDB" id="A0A6J1RLM3"/>
<comment type="pathway">
    <text evidence="13">Cofactor biosynthesis; ubiquinone biosynthesis.</text>
</comment>
<keyword evidence="13" id="KW-0496">Mitochondrion</keyword>
<evidence type="ECO:0000256" key="10">
    <source>
        <dbReference type="ARBA" id="ARBA00049890"/>
    </source>
</evidence>
<keyword evidence="13" id="KW-0999">Mitochondrion inner membrane</keyword>
<dbReference type="FunFam" id="1.10.357.140:FF:000003">
    <property type="entry name" value="4-hydroxybenzoate polyprenyltransferase, mitochondrial"/>
    <property type="match status" value="1"/>
</dbReference>
<dbReference type="GO" id="GO:0008299">
    <property type="term" value="P:isoprenoid biosynthetic process"/>
    <property type="evidence" value="ECO:0007669"/>
    <property type="project" value="UniProtKB-UniRule"/>
</dbReference>
<comment type="similarity">
    <text evidence="3 13">Belongs to the UbiA prenyltransferase family.</text>
</comment>
<reference evidence="15 16" key="1">
    <citation type="submission" date="2025-04" db="UniProtKB">
        <authorList>
            <consortium name="RefSeq"/>
        </authorList>
    </citation>
    <scope>IDENTIFICATION</scope>
    <source>
        <tissue evidence="15 16">Whole body</tissue>
    </source>
</reference>
<evidence type="ECO:0000256" key="4">
    <source>
        <dbReference type="ARBA" id="ARBA00022679"/>
    </source>
</evidence>
<dbReference type="PROSITE" id="PS00943">
    <property type="entry name" value="UBIA"/>
    <property type="match status" value="1"/>
</dbReference>
<comment type="catalytic activity">
    <reaction evidence="11">
        <text>all-trans-nonaprenyl diphosphate + 4-hydroxybenzoate = 4-hydroxy-3-(all-trans-nonaprenyl)benzoate + diphosphate</text>
        <dbReference type="Rhea" id="RHEA:17709"/>
        <dbReference type="ChEBI" id="CHEBI:17879"/>
        <dbReference type="ChEBI" id="CHEBI:33019"/>
        <dbReference type="ChEBI" id="CHEBI:58391"/>
        <dbReference type="ChEBI" id="CHEBI:84502"/>
        <dbReference type="EC" id="2.5.1.39"/>
    </reaction>
    <physiologicalReaction direction="left-to-right" evidence="11">
        <dbReference type="Rhea" id="RHEA:17710"/>
    </physiologicalReaction>
</comment>
<sequence length="416" mass="46830">MIIVKRCRWFTGAVSLLSHKTYSSLKLLNPRAVNFRPCTKIPFSAVCHKYKYEASPNVLRTTYSLLRIEDTLTCVKLPDSQRKRCLSIAAKLVNNASPKVQPYMKLMRIDKPIGSWLLFWPCGWSIAMAASAGALPDLHMLALFGTGAFIMRGAGCTINDMWDQDIDKMVARTKDRPLVTGQITPKQSLMFLAGQLSLGLLVLLQLNWYSVFLGASSLGLVIIYPLMKRITYWPQLILGMTFNWGALLGWSAIHGSCDWSICLPLYVAGICWTIMYDTIYAHQDRKDDILLGMKSTAIKFGKDTKFYLSGFGIVMIASLITSGVLTTQTWPYYTAVGLIATHISNQIYTLNINNPTDCAKKFMSNHKVGMILFIGIVLGNLMKKSIVKKENEIEERKHLSVVLDEKLDEIKNRYDL</sequence>
<comment type="cofactor">
    <cofactor evidence="1 13">
        <name>Mg(2+)</name>
        <dbReference type="ChEBI" id="CHEBI:18420"/>
    </cofactor>
</comment>
<evidence type="ECO:0000256" key="5">
    <source>
        <dbReference type="ARBA" id="ARBA00022688"/>
    </source>
</evidence>
<dbReference type="GO" id="GO:0005743">
    <property type="term" value="C:mitochondrial inner membrane"/>
    <property type="evidence" value="ECO:0007669"/>
    <property type="project" value="UniProtKB-SubCell"/>
</dbReference>
<keyword evidence="14" id="KW-1185">Reference proteome</keyword>
<dbReference type="UniPathway" id="UPA00232"/>
<evidence type="ECO:0000256" key="1">
    <source>
        <dbReference type="ARBA" id="ARBA00001946"/>
    </source>
</evidence>
<evidence type="ECO:0000256" key="12">
    <source>
        <dbReference type="ARBA" id="ARBA00051182"/>
    </source>
</evidence>
<keyword evidence="8 13" id="KW-0472">Membrane</keyword>
<evidence type="ECO:0000313" key="18">
    <source>
        <dbReference type="RefSeq" id="XP_024893616.1"/>
    </source>
</evidence>
<comment type="catalytic activity">
    <reaction evidence="10">
        <text>all-trans-decaprenyl diphosphate + 4-hydroxybenzoate = 4-hydroxy-3-(all-trans-decaprenyl)benzoate + diphosphate</text>
        <dbReference type="Rhea" id="RHEA:44564"/>
        <dbReference type="ChEBI" id="CHEBI:17879"/>
        <dbReference type="ChEBI" id="CHEBI:33019"/>
        <dbReference type="ChEBI" id="CHEBI:60721"/>
        <dbReference type="ChEBI" id="CHEBI:84503"/>
        <dbReference type="EC" id="2.5.1.39"/>
    </reaction>
    <physiologicalReaction direction="left-to-right" evidence="10">
        <dbReference type="Rhea" id="RHEA:44565"/>
    </physiologicalReaction>
</comment>
<dbReference type="Gene3D" id="1.10.357.140">
    <property type="entry name" value="UbiA prenyltransferase"/>
    <property type="match status" value="1"/>
</dbReference>
<name>A0A6J1RLM3_9HYME</name>
<keyword evidence="9 13" id="KW-0414">Isoprene biosynthesis</keyword>
<comment type="catalytic activity">
    <reaction evidence="12">
        <text>an all-trans-polyprenyl diphosphate + 4-hydroxybenzoate = a 4-hydroxy-3-(all-trans-polyprenyl)benzoate + diphosphate</text>
        <dbReference type="Rhea" id="RHEA:44504"/>
        <dbReference type="Rhea" id="RHEA-COMP:9514"/>
        <dbReference type="Rhea" id="RHEA-COMP:9564"/>
        <dbReference type="ChEBI" id="CHEBI:17879"/>
        <dbReference type="ChEBI" id="CHEBI:33019"/>
        <dbReference type="ChEBI" id="CHEBI:58914"/>
        <dbReference type="ChEBI" id="CHEBI:78396"/>
        <dbReference type="EC" id="2.5.1.39"/>
    </reaction>
    <physiologicalReaction direction="left-to-right" evidence="12">
        <dbReference type="Rhea" id="RHEA:44505"/>
    </physiologicalReaction>
</comment>
<evidence type="ECO:0000256" key="13">
    <source>
        <dbReference type="HAMAP-Rule" id="MF_03189"/>
    </source>
</evidence>
<keyword evidence="7 13" id="KW-1133">Transmembrane helix</keyword>
<evidence type="ECO:0000256" key="2">
    <source>
        <dbReference type="ARBA" id="ARBA00004141"/>
    </source>
</evidence>
<dbReference type="GO" id="GO:0006744">
    <property type="term" value="P:ubiquinone biosynthetic process"/>
    <property type="evidence" value="ECO:0007669"/>
    <property type="project" value="UniProtKB-UniRule"/>
</dbReference>
<evidence type="ECO:0000256" key="7">
    <source>
        <dbReference type="ARBA" id="ARBA00022989"/>
    </source>
</evidence>
<dbReference type="PANTHER" id="PTHR11048">
    <property type="entry name" value="PRENYLTRANSFERASES"/>
    <property type="match status" value="1"/>
</dbReference>
<dbReference type="NCBIfam" id="TIGR01474">
    <property type="entry name" value="ubiA_proteo"/>
    <property type="match status" value="1"/>
</dbReference>
<dbReference type="EC" id="2.5.1.39" evidence="13"/>
<evidence type="ECO:0000256" key="11">
    <source>
        <dbReference type="ARBA" id="ARBA00050454"/>
    </source>
</evidence>
<feature type="transmembrane region" description="Helical" evidence="13">
    <location>
        <begin position="113"/>
        <end position="135"/>
    </location>
</feature>
<evidence type="ECO:0000313" key="16">
    <source>
        <dbReference type="RefSeq" id="XP_024886737.1"/>
    </source>
</evidence>
<keyword evidence="4 13" id="KW-0808">Transferase</keyword>
<gene>
    <name evidence="17 18" type="primary">LOC112468597</name>
    <name evidence="13" type="synonym">coq2</name>
    <name evidence="15 16" type="synonym">LOC112464139</name>
</gene>
<evidence type="ECO:0000256" key="6">
    <source>
        <dbReference type="ARBA" id="ARBA00022692"/>
    </source>
</evidence>
<protein>
    <recommendedName>
        <fullName evidence="13">4-hydroxybenzoate polyprenyltransferase, mitochondrial</fullName>
        <shortName evidence="13">4-HB polyprenyltransferase</shortName>
        <ecNumber evidence="13">2.5.1.39</ecNumber>
    </recommendedName>
    <alternativeName>
        <fullName evidence="13">Para-hydroxybenzoate--polyprenyltransferase</fullName>
        <shortName evidence="13">PHB:PPT</shortName>
        <shortName evidence="13">PHB:polyprenyltransferase</shortName>
    </alternativeName>
</protein>
<dbReference type="GeneID" id="112468597"/>
<dbReference type="InterPro" id="IPR006370">
    <property type="entry name" value="HB_polyprenyltransferase-like"/>
</dbReference>
<dbReference type="Pfam" id="PF01040">
    <property type="entry name" value="UbiA"/>
    <property type="match status" value="1"/>
</dbReference>
<dbReference type="RefSeq" id="XP_024886737.1">
    <property type="nucleotide sequence ID" value="XM_025030969.1"/>
</dbReference>
<evidence type="ECO:0000256" key="3">
    <source>
        <dbReference type="ARBA" id="ARBA00005985"/>
    </source>
</evidence>
<dbReference type="InterPro" id="IPR030470">
    <property type="entry name" value="UbiA_prenylTrfase_CS"/>
</dbReference>
<feature type="transmembrane region" description="Helical" evidence="13">
    <location>
        <begin position="233"/>
        <end position="253"/>
    </location>
</feature>
<keyword evidence="5 13" id="KW-0831">Ubiquinone biosynthesis</keyword>
<comment type="function">
    <text evidence="13">Catalyzes the prenylation of para-hydroxybenzoate (PHB) with an all-trans polyprenyl group. Mediates the second step in the final reaction sequence of coenzyme Q (CoQ) biosynthesis, which is the condensation of the polyisoprenoid side chain with PHB, generating the first membrane-bound Q intermediate.</text>
</comment>
<keyword evidence="6 13" id="KW-0812">Transmembrane</keyword>
<dbReference type="RefSeq" id="XP_024893615.1">
    <property type="nucleotide sequence ID" value="XM_025037847.1"/>
</dbReference>
<dbReference type="PANTHER" id="PTHR11048:SF28">
    <property type="entry name" value="4-HYDROXYBENZOATE POLYPRENYLTRANSFERASE, MITOCHONDRIAL"/>
    <property type="match status" value="1"/>
</dbReference>
<feature type="transmembrane region" description="Helical" evidence="13">
    <location>
        <begin position="364"/>
        <end position="382"/>
    </location>
</feature>
<evidence type="ECO:0000313" key="14">
    <source>
        <dbReference type="Proteomes" id="UP000504618"/>
    </source>
</evidence>
<evidence type="ECO:0000313" key="15">
    <source>
        <dbReference type="RefSeq" id="XP_024886736.1"/>
    </source>
</evidence>
<dbReference type="InterPro" id="IPR039653">
    <property type="entry name" value="Prenyltransferase"/>
</dbReference>
<dbReference type="InterPro" id="IPR000537">
    <property type="entry name" value="UbiA_prenyltransferase"/>
</dbReference>
<dbReference type="Proteomes" id="UP000504618">
    <property type="component" value="Unplaced"/>
</dbReference>
<dbReference type="OrthoDB" id="18170at2759"/>
<dbReference type="RefSeq" id="XP_024893616.1">
    <property type="nucleotide sequence ID" value="XM_025037848.1"/>
</dbReference>
<dbReference type="GO" id="GO:0008412">
    <property type="term" value="F:4-hydroxybenzoate polyprenyltransferase activity"/>
    <property type="evidence" value="ECO:0007669"/>
    <property type="project" value="UniProtKB-EC"/>
</dbReference>
<feature type="transmembrane region" description="Helical" evidence="13">
    <location>
        <begin position="265"/>
        <end position="283"/>
    </location>
</feature>
<accession>A0A6J1RLM3</accession>
<dbReference type="InterPro" id="IPR044878">
    <property type="entry name" value="UbiA_sf"/>
</dbReference>
<dbReference type="HAMAP" id="MF_01635">
    <property type="entry name" value="UbiA"/>
    <property type="match status" value="1"/>
</dbReference>
<comment type="subcellular location">
    <subcellularLocation>
        <location evidence="2">Membrane</location>
        <topology evidence="2">Multi-pass membrane protein</topology>
    </subcellularLocation>
    <subcellularLocation>
        <location evidence="13">Mitochondrion inner membrane</location>
        <topology evidence="13">Multi-pass membrane protein</topology>
        <orientation evidence="13">Matrix side</orientation>
    </subcellularLocation>
</comment>
<dbReference type="RefSeq" id="XP_024886736.1">
    <property type="nucleotide sequence ID" value="XM_025030968.1"/>
</dbReference>